<dbReference type="PANTHER" id="PTHR11161">
    <property type="entry name" value="O-ACYLTRANSFERASE"/>
    <property type="match status" value="1"/>
</dbReference>
<dbReference type="PANTHER" id="PTHR11161:SF0">
    <property type="entry name" value="O-ACYLTRANSFERASE LIKE PROTEIN"/>
    <property type="match status" value="1"/>
</dbReference>
<accession>A0AAN9BTD4</accession>
<dbReference type="InterPro" id="IPR052728">
    <property type="entry name" value="O2_lipid_transport_reg"/>
</dbReference>
<dbReference type="InterPro" id="IPR006621">
    <property type="entry name" value="Nose-resist-to-fluoxetine_N"/>
</dbReference>
<keyword evidence="6" id="KW-1185">Reference proteome</keyword>
<keyword evidence="2" id="KW-1133">Transmembrane helix</keyword>
<evidence type="ECO:0000259" key="3">
    <source>
        <dbReference type="Pfam" id="PF01757"/>
    </source>
</evidence>
<name>A0AAN9BTD4_9CAEN</name>
<dbReference type="AlphaFoldDB" id="A0AAN9BTD4"/>
<feature type="transmembrane region" description="Helical" evidence="2">
    <location>
        <begin position="545"/>
        <end position="564"/>
    </location>
</feature>
<comment type="caution">
    <text evidence="5">The sequence shown here is derived from an EMBL/GenBank/DDBJ whole genome shotgun (WGS) entry which is preliminary data.</text>
</comment>
<organism evidence="5 6">
    <name type="scientific">Littorina saxatilis</name>
    <dbReference type="NCBI Taxonomy" id="31220"/>
    <lineage>
        <taxon>Eukaryota</taxon>
        <taxon>Metazoa</taxon>
        <taxon>Spiralia</taxon>
        <taxon>Lophotrochozoa</taxon>
        <taxon>Mollusca</taxon>
        <taxon>Gastropoda</taxon>
        <taxon>Caenogastropoda</taxon>
        <taxon>Littorinimorpha</taxon>
        <taxon>Littorinoidea</taxon>
        <taxon>Littorinidae</taxon>
        <taxon>Littorina</taxon>
    </lineage>
</organism>
<feature type="region of interest" description="Disordered" evidence="1">
    <location>
        <begin position="146"/>
        <end position="188"/>
    </location>
</feature>
<dbReference type="Pfam" id="PF20146">
    <property type="entry name" value="NRF"/>
    <property type="match status" value="1"/>
</dbReference>
<dbReference type="Pfam" id="PF01757">
    <property type="entry name" value="Acyl_transf_3"/>
    <property type="match status" value="1"/>
</dbReference>
<evidence type="ECO:0000256" key="2">
    <source>
        <dbReference type="SAM" id="Phobius"/>
    </source>
</evidence>
<evidence type="ECO:0000313" key="6">
    <source>
        <dbReference type="Proteomes" id="UP001374579"/>
    </source>
</evidence>
<dbReference type="Proteomes" id="UP001374579">
    <property type="component" value="Unassembled WGS sequence"/>
</dbReference>
<dbReference type="GO" id="GO:0016747">
    <property type="term" value="F:acyltransferase activity, transferring groups other than amino-acyl groups"/>
    <property type="evidence" value="ECO:0007669"/>
    <property type="project" value="InterPro"/>
</dbReference>
<feature type="transmembrane region" description="Helical" evidence="2">
    <location>
        <begin position="328"/>
        <end position="351"/>
    </location>
</feature>
<feature type="compositionally biased region" description="Polar residues" evidence="1">
    <location>
        <begin position="163"/>
        <end position="186"/>
    </location>
</feature>
<feature type="transmembrane region" description="Helical" evidence="2">
    <location>
        <begin position="655"/>
        <end position="676"/>
    </location>
</feature>
<feature type="domain" description="Acyltransferase 3" evidence="3">
    <location>
        <begin position="285"/>
        <end position="673"/>
    </location>
</feature>
<feature type="transmembrane region" description="Helical" evidence="2">
    <location>
        <begin position="624"/>
        <end position="643"/>
    </location>
</feature>
<feature type="transmembrane region" description="Helical" evidence="2">
    <location>
        <begin position="433"/>
        <end position="455"/>
    </location>
</feature>
<evidence type="ECO:0000256" key="1">
    <source>
        <dbReference type="SAM" id="MobiDB-lite"/>
    </source>
</evidence>
<proteinExistence type="predicted"/>
<keyword evidence="2" id="KW-0472">Membrane</keyword>
<keyword evidence="2" id="KW-0812">Transmembrane</keyword>
<feature type="compositionally biased region" description="Low complexity" evidence="1">
    <location>
        <begin position="149"/>
        <end position="162"/>
    </location>
</feature>
<feature type="domain" description="Nose resistant-to-fluoxetine protein N-terminal" evidence="4">
    <location>
        <begin position="1"/>
        <end position="84"/>
    </location>
</feature>
<evidence type="ECO:0008006" key="7">
    <source>
        <dbReference type="Google" id="ProtNLM"/>
    </source>
</evidence>
<feature type="transmembrane region" description="Helical" evidence="2">
    <location>
        <begin position="516"/>
        <end position="533"/>
    </location>
</feature>
<dbReference type="EMBL" id="JBAMIC010000003">
    <property type="protein sequence ID" value="KAK7109345.1"/>
    <property type="molecule type" value="Genomic_DNA"/>
</dbReference>
<protein>
    <recommendedName>
        <fullName evidence="7">Nose resistant-to-fluoxetine protein N-terminal domain-containing protein</fullName>
    </recommendedName>
</protein>
<sequence>MADSSAHIGSGLMDKALDLTGIESECFEAEVPTGFGFQTQYCIVVFDVNQVHFPEALKPHQLTGLSAGLCLPDTCHNNDVAMIVEQVIKGQMQIKGINISKVFCRHHESSGPSPAASGMIAFLALWALLLISATFMDCWCGRSTAVNPRQQQTQEQTQRSQQPASTSKARAQPAKRQNNFNASASLSDGVDADEIETDIDSDVVTISSTQPLTSRSVTRLPLGRRSRQIRGILRGKLERSLLRSAEDAEKRQLSNLSKLAKCFSLKANLEKLLDTSTSSTELGCLHGIRVVSLAWVVLVNTVMYQVLFSRNAFRLFKDWQHNNFRYALIGNGHLSLDSLFALSGLLVGYAYSMKLDRRRGRLNWMMFVFRRYWRTVPTMLIVGVVYVALFPYLTQGPLAPDRAPDEEACLKWGWMHVLLLQNFSPSTSTCMSWTWFLAVDFQLFLLTPVLLWVLYRRPYVTYASVFVVVLLSCIVSGVLTRTYDLPVAQFIPPDLNNLTNKFNPDDFASLYFYKPWAHAGAFYPPLLVGYLLYQSSRRASFRTRTVVAGWGLAVIASLVVLFGVRKELVAGRTFSSETLAFYNAVHRSVWGLCISWTVLACSTGYGGPVNSLLSWSGWKPLSRLVFAAYLIHPVVAQAFNACLEQLLYMSSAVAVYQYLGVLVCSLLLSALITVTFEMPLTALPVWVSSCCSYAARN</sequence>
<feature type="transmembrane region" description="Helical" evidence="2">
    <location>
        <begin position="290"/>
        <end position="308"/>
    </location>
</feature>
<gene>
    <name evidence="5" type="ORF">V1264_013400</name>
</gene>
<dbReference type="InterPro" id="IPR002656">
    <property type="entry name" value="Acyl_transf_3_dom"/>
</dbReference>
<evidence type="ECO:0000313" key="5">
    <source>
        <dbReference type="EMBL" id="KAK7109345.1"/>
    </source>
</evidence>
<reference evidence="5 6" key="1">
    <citation type="submission" date="2024-02" db="EMBL/GenBank/DDBJ databases">
        <title>Chromosome-scale genome assembly of the rough periwinkle Littorina saxatilis.</title>
        <authorList>
            <person name="De Jode A."/>
            <person name="Faria R."/>
            <person name="Formenti G."/>
            <person name="Sims Y."/>
            <person name="Smith T.P."/>
            <person name="Tracey A."/>
            <person name="Wood J.M.D."/>
            <person name="Zagrodzka Z.B."/>
            <person name="Johannesson K."/>
            <person name="Butlin R.K."/>
            <person name="Leder E.H."/>
        </authorList>
    </citation>
    <scope>NUCLEOTIDE SEQUENCE [LARGE SCALE GENOMIC DNA]</scope>
    <source>
        <strain evidence="5">Snail1</strain>
        <tissue evidence="5">Muscle</tissue>
    </source>
</reference>
<feature type="transmembrane region" description="Helical" evidence="2">
    <location>
        <begin position="372"/>
        <end position="393"/>
    </location>
</feature>
<evidence type="ECO:0000259" key="4">
    <source>
        <dbReference type="Pfam" id="PF20146"/>
    </source>
</evidence>
<feature type="transmembrane region" description="Helical" evidence="2">
    <location>
        <begin position="462"/>
        <end position="483"/>
    </location>
</feature>
<feature type="transmembrane region" description="Helical" evidence="2">
    <location>
        <begin position="119"/>
        <end position="140"/>
    </location>
</feature>